<feature type="transmembrane region" description="Helical" evidence="16 17">
    <location>
        <begin position="20"/>
        <end position="42"/>
    </location>
</feature>
<comment type="catalytic activity">
    <reaction evidence="15 16 17">
        <text>oxaloacetate + 2 Na(+)(in) + H(+) = pyruvate + 2 Na(+)(out) + CO2</text>
        <dbReference type="Rhea" id="RHEA:57724"/>
        <dbReference type="ChEBI" id="CHEBI:15361"/>
        <dbReference type="ChEBI" id="CHEBI:15378"/>
        <dbReference type="ChEBI" id="CHEBI:16452"/>
        <dbReference type="ChEBI" id="CHEBI:16526"/>
        <dbReference type="ChEBI" id="CHEBI:29101"/>
        <dbReference type="EC" id="7.2.4.2"/>
    </reaction>
</comment>
<evidence type="ECO:0000256" key="10">
    <source>
        <dbReference type="ARBA" id="ARBA00022989"/>
    </source>
</evidence>
<keyword evidence="10 16" id="KW-1133">Transmembrane helix</keyword>
<keyword evidence="9 16" id="KW-1278">Translocase</keyword>
<keyword evidence="8 16" id="KW-0812">Transmembrane</keyword>
<dbReference type="EC" id="7.2.4.2" evidence="16"/>
<comment type="cofactor">
    <cofactor evidence="1 16 17">
        <name>Na(+)</name>
        <dbReference type="ChEBI" id="CHEBI:29101"/>
    </cofactor>
</comment>
<comment type="caution">
    <text evidence="19">The sequence shown here is derived from an EMBL/GenBank/DDBJ whole genome shotgun (WGS) entry which is preliminary data.</text>
</comment>
<evidence type="ECO:0000256" key="8">
    <source>
        <dbReference type="ARBA" id="ARBA00022692"/>
    </source>
</evidence>
<dbReference type="InterPro" id="IPR023424">
    <property type="entry name" value="OadG"/>
</dbReference>
<keyword evidence="7 16" id="KW-1003">Cell membrane</keyword>
<evidence type="ECO:0000256" key="14">
    <source>
        <dbReference type="ARBA" id="ARBA00023201"/>
    </source>
</evidence>
<dbReference type="RefSeq" id="WP_169210155.1">
    <property type="nucleotide sequence ID" value="NZ_JAATNW010000003.1"/>
</dbReference>
<keyword evidence="12 16" id="KW-0406">Ion transport</keyword>
<feature type="region of interest" description="Disordered" evidence="18">
    <location>
        <begin position="48"/>
        <end position="71"/>
    </location>
</feature>
<keyword evidence="20" id="KW-1185">Reference proteome</keyword>
<dbReference type="EMBL" id="JAATNW010000003">
    <property type="protein sequence ID" value="NMH59590.1"/>
    <property type="molecule type" value="Genomic_DNA"/>
</dbReference>
<accession>A0ABX1R310</accession>
<dbReference type="Proteomes" id="UP000709336">
    <property type="component" value="Unassembled WGS sequence"/>
</dbReference>
<comment type="subunit">
    <text evidence="5 16">Heterotrimer of an alpha, a beta and a gamma subunit.</text>
</comment>
<dbReference type="Pfam" id="PF04277">
    <property type="entry name" value="OAD_gamma"/>
    <property type="match status" value="1"/>
</dbReference>
<keyword evidence="13 16" id="KW-0472">Membrane</keyword>
<feature type="compositionally biased region" description="Polar residues" evidence="18">
    <location>
        <begin position="62"/>
        <end position="71"/>
    </location>
</feature>
<gene>
    <name evidence="16" type="primary">oadG</name>
    <name evidence="19" type="ORF">HCJ96_06135</name>
</gene>
<evidence type="ECO:0000256" key="6">
    <source>
        <dbReference type="ARBA" id="ARBA00022448"/>
    </source>
</evidence>
<comment type="similarity">
    <text evidence="4 16 17">Belongs to the OadG family.</text>
</comment>
<evidence type="ECO:0000256" key="15">
    <source>
        <dbReference type="ARBA" id="ARBA00048176"/>
    </source>
</evidence>
<evidence type="ECO:0000256" key="11">
    <source>
        <dbReference type="ARBA" id="ARBA00023053"/>
    </source>
</evidence>
<proteinExistence type="inferred from homology"/>
<evidence type="ECO:0000256" key="17">
    <source>
        <dbReference type="RuleBase" id="RU004278"/>
    </source>
</evidence>
<comment type="subcellular location">
    <subcellularLocation>
        <location evidence="3 16 17">Cell membrane</location>
        <topology evidence="3 16 17">Single-pass membrane protein</topology>
    </subcellularLocation>
</comment>
<keyword evidence="14 16" id="KW-0739">Sodium transport</keyword>
<evidence type="ECO:0000313" key="19">
    <source>
        <dbReference type="EMBL" id="NMH59590.1"/>
    </source>
</evidence>
<evidence type="ECO:0000256" key="1">
    <source>
        <dbReference type="ARBA" id="ARBA00001959"/>
    </source>
</evidence>
<evidence type="ECO:0000256" key="16">
    <source>
        <dbReference type="HAMAP-Rule" id="MF_00404"/>
    </source>
</evidence>
<dbReference type="NCBIfam" id="TIGR01195">
    <property type="entry name" value="oadG_fam"/>
    <property type="match status" value="1"/>
</dbReference>
<reference evidence="19 20" key="1">
    <citation type="submission" date="2020-03" db="EMBL/GenBank/DDBJ databases">
        <title>Alteromonas ponticola sp. nov., isolated from seawater.</title>
        <authorList>
            <person name="Yoon J.-H."/>
            <person name="Kim Y.-O."/>
        </authorList>
    </citation>
    <scope>NUCLEOTIDE SEQUENCE [LARGE SCALE GENOMIC DNA]</scope>
    <source>
        <strain evidence="19 20">MYP5</strain>
    </source>
</reference>
<evidence type="ECO:0000256" key="3">
    <source>
        <dbReference type="ARBA" id="ARBA00004162"/>
    </source>
</evidence>
<keyword evidence="6 16" id="KW-0813">Transport</keyword>
<keyword evidence="11 16" id="KW-0915">Sodium</keyword>
<evidence type="ECO:0000256" key="13">
    <source>
        <dbReference type="ARBA" id="ARBA00023136"/>
    </source>
</evidence>
<comment type="function">
    <text evidence="2 16 17">Catalyzes the decarboxylation of oxaloacetate coupled to Na(+) translocation.</text>
</comment>
<protein>
    <recommendedName>
        <fullName evidence="16">Probable oxaloacetate decarboxylase gamma chain</fullName>
        <ecNumber evidence="16">7.2.4.2</ecNumber>
    </recommendedName>
</protein>
<evidence type="ECO:0000256" key="7">
    <source>
        <dbReference type="ARBA" id="ARBA00022475"/>
    </source>
</evidence>
<evidence type="ECO:0000256" key="4">
    <source>
        <dbReference type="ARBA" id="ARBA00005844"/>
    </source>
</evidence>
<dbReference type="InterPro" id="IPR005899">
    <property type="entry name" value="Na_pump_deCOase"/>
</dbReference>
<dbReference type="HAMAP" id="MF_00404">
    <property type="entry name" value="OadG"/>
    <property type="match status" value="1"/>
</dbReference>
<evidence type="ECO:0000256" key="5">
    <source>
        <dbReference type="ARBA" id="ARBA00011869"/>
    </source>
</evidence>
<sequence length="94" mass="10018">MNSEAISSLLLEAATLLGMGMIFVFTFLALLIAAINLIAAFCRKFPGKPSPDGHSKPLKLSHSGSTDQPDGTTLAAISAAVHQYRKQHPLNVKE</sequence>
<name>A0ABX1R310_9ALTE</name>
<evidence type="ECO:0000256" key="2">
    <source>
        <dbReference type="ARBA" id="ARBA00003002"/>
    </source>
</evidence>
<evidence type="ECO:0000313" key="20">
    <source>
        <dbReference type="Proteomes" id="UP000709336"/>
    </source>
</evidence>
<evidence type="ECO:0000256" key="12">
    <source>
        <dbReference type="ARBA" id="ARBA00023065"/>
    </source>
</evidence>
<evidence type="ECO:0000256" key="9">
    <source>
        <dbReference type="ARBA" id="ARBA00022967"/>
    </source>
</evidence>
<evidence type="ECO:0000256" key="18">
    <source>
        <dbReference type="SAM" id="MobiDB-lite"/>
    </source>
</evidence>
<organism evidence="19 20">
    <name type="scientific">Alteromonas ponticola</name>
    <dbReference type="NCBI Taxonomy" id="2720613"/>
    <lineage>
        <taxon>Bacteria</taxon>
        <taxon>Pseudomonadati</taxon>
        <taxon>Pseudomonadota</taxon>
        <taxon>Gammaproteobacteria</taxon>
        <taxon>Alteromonadales</taxon>
        <taxon>Alteromonadaceae</taxon>
        <taxon>Alteromonas/Salinimonas group</taxon>
        <taxon>Alteromonas</taxon>
    </lineage>
</organism>